<dbReference type="HOGENOM" id="CLU_038732_5_0_1"/>
<accession>G3AVS8</accession>
<evidence type="ECO:0000256" key="3">
    <source>
        <dbReference type="ARBA" id="ARBA00022630"/>
    </source>
</evidence>
<evidence type="ECO:0000256" key="6">
    <source>
        <dbReference type="ARBA" id="ARBA00023033"/>
    </source>
</evidence>
<evidence type="ECO:0000256" key="1">
    <source>
        <dbReference type="ARBA" id="ARBA00001917"/>
    </source>
</evidence>
<dbReference type="SUPFAM" id="SSF51412">
    <property type="entry name" value="Inosine monophosphate dehydrogenase (IMPDH)"/>
    <property type="match status" value="1"/>
</dbReference>
<keyword evidence="4" id="KW-0288">FMN</keyword>
<evidence type="ECO:0000256" key="5">
    <source>
        <dbReference type="ARBA" id="ARBA00023002"/>
    </source>
</evidence>
<organism evidence="8">
    <name type="scientific">Spathaspora passalidarum (strain NRRL Y-27907 / 11-Y1)</name>
    <dbReference type="NCBI Taxonomy" id="619300"/>
    <lineage>
        <taxon>Eukaryota</taxon>
        <taxon>Fungi</taxon>
        <taxon>Dikarya</taxon>
        <taxon>Ascomycota</taxon>
        <taxon>Saccharomycotina</taxon>
        <taxon>Pichiomycetes</taxon>
        <taxon>Debaryomycetaceae</taxon>
        <taxon>Spathaspora</taxon>
    </lineage>
</organism>
<protein>
    <submittedName>
        <fullName evidence="7">Uncharacterized protein</fullName>
    </submittedName>
</protein>
<evidence type="ECO:0000313" key="7">
    <source>
        <dbReference type="EMBL" id="EGW29973.1"/>
    </source>
</evidence>
<keyword evidence="5" id="KW-0560">Oxidoreductase</keyword>
<dbReference type="InParanoid" id="G3AVS8"/>
<dbReference type="Proteomes" id="UP000000709">
    <property type="component" value="Unassembled WGS sequence"/>
</dbReference>
<dbReference type="FunCoup" id="G3AVS8">
    <property type="interactions" value="20"/>
</dbReference>
<dbReference type="PANTHER" id="PTHR42747">
    <property type="entry name" value="NITRONATE MONOOXYGENASE-RELATED"/>
    <property type="match status" value="1"/>
</dbReference>
<name>G3AVS8_SPAPN</name>
<proteinExistence type="inferred from homology"/>
<dbReference type="GO" id="GO:0018580">
    <property type="term" value="F:nitronate monooxygenase activity"/>
    <property type="evidence" value="ECO:0007669"/>
    <property type="project" value="InterPro"/>
</dbReference>
<dbReference type="CDD" id="cd04730">
    <property type="entry name" value="NPD_like"/>
    <property type="match status" value="1"/>
</dbReference>
<dbReference type="InterPro" id="IPR004136">
    <property type="entry name" value="NMO"/>
</dbReference>
<keyword evidence="6" id="KW-0503">Monooxygenase</keyword>
<comment type="similarity">
    <text evidence="2">Belongs to the nitronate monooxygenase family. NMO class I subfamily.</text>
</comment>
<dbReference type="RefSeq" id="XP_007377739.1">
    <property type="nucleotide sequence ID" value="XM_007377677.1"/>
</dbReference>
<evidence type="ECO:0000256" key="2">
    <source>
        <dbReference type="ARBA" id="ARBA00009881"/>
    </source>
</evidence>
<gene>
    <name evidence="7" type="ORF">SPAPADRAFT_63598</name>
</gene>
<dbReference type="PANTHER" id="PTHR42747:SF3">
    <property type="entry name" value="NITRONATE MONOOXYGENASE-RELATED"/>
    <property type="match status" value="1"/>
</dbReference>
<dbReference type="KEGG" id="spaa:SPAPADRAFT_63598"/>
<evidence type="ECO:0000313" key="8">
    <source>
        <dbReference type="Proteomes" id="UP000000709"/>
    </source>
</evidence>
<reference evidence="7 8" key="1">
    <citation type="journal article" date="2011" name="Proc. Natl. Acad. Sci. U.S.A.">
        <title>Comparative genomics of xylose-fermenting fungi for enhanced biofuel production.</title>
        <authorList>
            <person name="Wohlbach D.J."/>
            <person name="Kuo A."/>
            <person name="Sato T.K."/>
            <person name="Potts K.M."/>
            <person name="Salamov A.A."/>
            <person name="LaButti K.M."/>
            <person name="Sun H."/>
            <person name="Clum A."/>
            <person name="Pangilinan J.L."/>
            <person name="Lindquist E.A."/>
            <person name="Lucas S."/>
            <person name="Lapidus A."/>
            <person name="Jin M."/>
            <person name="Gunawan C."/>
            <person name="Balan V."/>
            <person name="Dale B.E."/>
            <person name="Jeffries T.W."/>
            <person name="Zinkel R."/>
            <person name="Barry K.W."/>
            <person name="Grigoriev I.V."/>
            <person name="Gasch A.P."/>
        </authorList>
    </citation>
    <scope>NUCLEOTIDE SEQUENCE [LARGE SCALE GENOMIC DNA]</scope>
    <source>
        <strain evidence="8">NRRL Y-27907 / 11-Y1</strain>
    </source>
</reference>
<dbReference type="Gene3D" id="3.20.20.70">
    <property type="entry name" value="Aldolase class I"/>
    <property type="match status" value="1"/>
</dbReference>
<dbReference type="OMA" id="NLFCHAP"/>
<comment type="cofactor">
    <cofactor evidence="1">
        <name>FMN</name>
        <dbReference type="ChEBI" id="CHEBI:58210"/>
    </cofactor>
</comment>
<keyword evidence="3" id="KW-0285">Flavoprotein</keyword>
<keyword evidence="8" id="KW-1185">Reference proteome</keyword>
<dbReference type="GeneID" id="18874824"/>
<dbReference type="EMBL" id="GL996506">
    <property type="protein sequence ID" value="EGW29973.1"/>
    <property type="molecule type" value="Genomic_DNA"/>
</dbReference>
<dbReference type="OrthoDB" id="10265891at2759"/>
<dbReference type="InterPro" id="IPR013785">
    <property type="entry name" value="Aldolase_TIM"/>
</dbReference>
<sequence>MNASINLTKRLGIKYPLLLAPMAGVLTSAFSATVTNLGGLGSIPISHIDFTNANSIDQLDKLMSKYQVRDRSSVNLNFFCHEPVPEPTEVSIDNWKQLYRRVISDEDVVDRVRLFTPSKSFKEFETDEAALSRLLSCLDKFRPKVVSFHFGIPASSTIAKLHDLGILVFASATSLDEAVYLHKFEIDGIILQGFEAGGHRGNFLSDADVDEKLSTQSLFVQVRDHFKGEGPFLIPAGGIDDGAIVKYYIDNGAAAVQVGTAFLGVRESLTSPFFSNVGRSERRNTAMVDLVSGKFARTVRTPFIDALIDSAKKFPGELPGYGYRYNAYKELRGLNKGELDVGFYLAGQNYYSINPDLSIEEIVKNLTKDL</sequence>
<evidence type="ECO:0000256" key="4">
    <source>
        <dbReference type="ARBA" id="ARBA00022643"/>
    </source>
</evidence>
<dbReference type="AlphaFoldDB" id="G3AVS8"/>
<dbReference type="Pfam" id="PF03060">
    <property type="entry name" value="NMO"/>
    <property type="match status" value="1"/>
</dbReference>
<dbReference type="eggNOG" id="ENOG502S1Q4">
    <property type="taxonomic scope" value="Eukaryota"/>
</dbReference>